<dbReference type="EMBL" id="ML994250">
    <property type="protein sequence ID" value="KAF2197319.1"/>
    <property type="molecule type" value="Genomic_DNA"/>
</dbReference>
<evidence type="ECO:0000313" key="2">
    <source>
        <dbReference type="Proteomes" id="UP000799536"/>
    </source>
</evidence>
<sequence length="75" mass="8521">MGKLDFCRACPDVYVFLPVISSALMPSGSIMGSNTMCTKVNQRTAHLRRCLETFWCFCVHLCLIKNVYRYKAHGS</sequence>
<protein>
    <submittedName>
        <fullName evidence="1">Uncharacterized protein</fullName>
    </submittedName>
</protein>
<organism evidence="1 2">
    <name type="scientific">Delitschia confertaspora ATCC 74209</name>
    <dbReference type="NCBI Taxonomy" id="1513339"/>
    <lineage>
        <taxon>Eukaryota</taxon>
        <taxon>Fungi</taxon>
        <taxon>Dikarya</taxon>
        <taxon>Ascomycota</taxon>
        <taxon>Pezizomycotina</taxon>
        <taxon>Dothideomycetes</taxon>
        <taxon>Pleosporomycetidae</taxon>
        <taxon>Pleosporales</taxon>
        <taxon>Delitschiaceae</taxon>
        <taxon>Delitschia</taxon>
    </lineage>
</organism>
<reference evidence="1" key="1">
    <citation type="journal article" date="2020" name="Stud. Mycol.">
        <title>101 Dothideomycetes genomes: a test case for predicting lifestyles and emergence of pathogens.</title>
        <authorList>
            <person name="Haridas S."/>
            <person name="Albert R."/>
            <person name="Binder M."/>
            <person name="Bloem J."/>
            <person name="Labutti K."/>
            <person name="Salamov A."/>
            <person name="Andreopoulos B."/>
            <person name="Baker S."/>
            <person name="Barry K."/>
            <person name="Bills G."/>
            <person name="Bluhm B."/>
            <person name="Cannon C."/>
            <person name="Castanera R."/>
            <person name="Culley D."/>
            <person name="Daum C."/>
            <person name="Ezra D."/>
            <person name="Gonzalez J."/>
            <person name="Henrissat B."/>
            <person name="Kuo A."/>
            <person name="Liang C."/>
            <person name="Lipzen A."/>
            <person name="Lutzoni F."/>
            <person name="Magnuson J."/>
            <person name="Mondo S."/>
            <person name="Nolan M."/>
            <person name="Ohm R."/>
            <person name="Pangilinan J."/>
            <person name="Park H.-J."/>
            <person name="Ramirez L."/>
            <person name="Alfaro M."/>
            <person name="Sun H."/>
            <person name="Tritt A."/>
            <person name="Yoshinaga Y."/>
            <person name="Zwiers L.-H."/>
            <person name="Turgeon B."/>
            <person name="Goodwin S."/>
            <person name="Spatafora J."/>
            <person name="Crous P."/>
            <person name="Grigoriev I."/>
        </authorList>
    </citation>
    <scope>NUCLEOTIDE SEQUENCE</scope>
    <source>
        <strain evidence="1">ATCC 74209</strain>
    </source>
</reference>
<comment type="caution">
    <text evidence="1">The sequence shown here is derived from an EMBL/GenBank/DDBJ whole genome shotgun (WGS) entry which is preliminary data.</text>
</comment>
<accession>A0A9P4MLP1</accession>
<keyword evidence="2" id="KW-1185">Reference proteome</keyword>
<name>A0A9P4MLP1_9PLEO</name>
<proteinExistence type="predicted"/>
<dbReference type="AlphaFoldDB" id="A0A9P4MLP1"/>
<dbReference type="Proteomes" id="UP000799536">
    <property type="component" value="Unassembled WGS sequence"/>
</dbReference>
<gene>
    <name evidence="1" type="ORF">GQ43DRAFT_444356</name>
</gene>
<evidence type="ECO:0000313" key="1">
    <source>
        <dbReference type="EMBL" id="KAF2197319.1"/>
    </source>
</evidence>